<keyword evidence="3 7" id="KW-0732">Signal</keyword>
<keyword evidence="9" id="KW-1185">Reference proteome</keyword>
<evidence type="ECO:0000256" key="4">
    <source>
        <dbReference type="ARBA" id="ARBA00022737"/>
    </source>
</evidence>
<dbReference type="Gene3D" id="2.20.100.10">
    <property type="entry name" value="Thrombospondin type-1 (TSP1) repeat"/>
    <property type="match status" value="7"/>
</dbReference>
<keyword evidence="2" id="KW-0964">Secreted</keyword>
<dbReference type="OrthoDB" id="446173at2759"/>
<dbReference type="PANTHER" id="PTHR22906">
    <property type="entry name" value="PROPERDIN"/>
    <property type="match status" value="1"/>
</dbReference>
<feature type="compositionally biased region" description="Low complexity" evidence="6">
    <location>
        <begin position="324"/>
        <end position="343"/>
    </location>
</feature>
<evidence type="ECO:0000256" key="2">
    <source>
        <dbReference type="ARBA" id="ARBA00022525"/>
    </source>
</evidence>
<feature type="compositionally biased region" description="Basic and acidic residues" evidence="6">
    <location>
        <begin position="234"/>
        <end position="251"/>
    </location>
</feature>
<evidence type="ECO:0000256" key="6">
    <source>
        <dbReference type="SAM" id="MobiDB-lite"/>
    </source>
</evidence>
<evidence type="ECO:0000256" key="7">
    <source>
        <dbReference type="SAM" id="SignalP"/>
    </source>
</evidence>
<feature type="compositionally biased region" description="Pro residues" evidence="6">
    <location>
        <begin position="347"/>
        <end position="356"/>
    </location>
</feature>
<comment type="subcellular location">
    <subcellularLocation>
        <location evidence="1">Secreted</location>
    </subcellularLocation>
</comment>
<feature type="compositionally biased region" description="Pro residues" evidence="6">
    <location>
        <begin position="207"/>
        <end position="220"/>
    </location>
</feature>
<dbReference type="PANTHER" id="PTHR22906:SF43">
    <property type="entry name" value="PROPERDIN"/>
    <property type="match status" value="1"/>
</dbReference>
<reference evidence="8" key="1">
    <citation type="submission" date="2022-11" db="EMBL/GenBank/DDBJ databases">
        <authorList>
            <person name="Kikuchi T."/>
        </authorList>
    </citation>
    <scope>NUCLEOTIDE SEQUENCE</scope>
    <source>
        <strain evidence="8">PS1010</strain>
    </source>
</reference>
<dbReference type="Pfam" id="PF00090">
    <property type="entry name" value="TSP_1"/>
    <property type="match status" value="7"/>
</dbReference>
<evidence type="ECO:0000256" key="1">
    <source>
        <dbReference type="ARBA" id="ARBA00004613"/>
    </source>
</evidence>
<accession>A0A9P1J451</accession>
<sequence>MKPSTVSGLVSFIFLSFLVLCVNGGRISISRGKNVTKIEDLCARMHNNTALEGTSPLLMMQATAYECQKKCVDLFPECSAVVYYYLHNETKRHYCYLFEDNSISEKVELVEQKPEHKKDIVRMLELVLDCHQFDAHPPLEEDGLASSTDKVDRKKRQQGDEAVMGVGDWTDWSVCSMNGHETRSQACEYGRKIQRRGCPARSAPQRIPAPPAPQFPPRQPQYPQQQQQQQQREQQLREQQLREQQLREHQARQQQQQQQSQQPQQHPNAEQQRLEHQQRLDQHRQEQQRQEQLRQQQQQPGHPGAQLTPEQQRAEQIRQHELQQRQQQIQQHYQSGQSQIQLQTGPAAPPSAPQQPDPQQLYQQRMAQYRENYNQRHPAKPVADPCPGGYCIPVGGQQPGPQPPAPERPTPPPVLAPVIITPTHPPLPHPYPTRYRPAPPPPPACDGQGCAAPIVVPGTWHDWSDWSQCSCTCGDGAKSRRRECSSNNCQGPDFETENCNLGPCETWSEWCEWSTCSASCGAGERSRTRFCHLGTNRCEGKDFEAEQCTAGPCPEWTNWEDWGSCSVTCGTGVALRERTCLTQHGQQCEGERVEQRVCEAGPCSLWSPWQEWSGCSASCGNGMKRRQRVCQYGTDCPGPNEESQFCYGPPCAEWTEWCEWSRCSSKCGPGQQTRTRGCLGSDGKEATTCQGLSIENKLCEGKSCCNWGEWCHWSMCDKDCGGGQATRTRTCVNGAGQPDDSCHCDGNDREEKQCNTQSCAPQCAWNQWCDWSPCSTPLECETGVQNRTRQCVGETGCHCIGLAEESQQCRGLNPCVPKPPC</sequence>
<comment type="caution">
    <text evidence="8">The sequence shown here is derived from an EMBL/GenBank/DDBJ whole genome shotgun (WGS) entry which is preliminary data.</text>
</comment>
<dbReference type="InterPro" id="IPR052065">
    <property type="entry name" value="Compl_asym_regulator"/>
</dbReference>
<dbReference type="InterPro" id="IPR036383">
    <property type="entry name" value="TSP1_rpt_sf"/>
</dbReference>
<dbReference type="AlphaFoldDB" id="A0A9P1J451"/>
<evidence type="ECO:0000313" key="8">
    <source>
        <dbReference type="EMBL" id="CAI5456196.1"/>
    </source>
</evidence>
<feature type="compositionally biased region" description="Pro residues" evidence="6">
    <location>
        <begin position="400"/>
        <end position="412"/>
    </location>
</feature>
<proteinExistence type="predicted"/>
<dbReference type="PROSITE" id="PS50092">
    <property type="entry name" value="TSP1"/>
    <property type="match status" value="7"/>
</dbReference>
<keyword evidence="5" id="KW-1015">Disulfide bond</keyword>
<dbReference type="Proteomes" id="UP001152747">
    <property type="component" value="Unassembled WGS sequence"/>
</dbReference>
<gene>
    <name evidence="8" type="ORF">CAMP_LOCUS18833</name>
</gene>
<feature type="compositionally biased region" description="Low complexity" evidence="6">
    <location>
        <begin position="252"/>
        <end position="271"/>
    </location>
</feature>
<evidence type="ECO:0008006" key="10">
    <source>
        <dbReference type="Google" id="ProtNLM"/>
    </source>
</evidence>
<dbReference type="SMART" id="SM00209">
    <property type="entry name" value="TSP1"/>
    <property type="match status" value="7"/>
</dbReference>
<feature type="compositionally biased region" description="Basic and acidic residues" evidence="6">
    <location>
        <begin position="272"/>
        <end position="292"/>
    </location>
</feature>
<keyword evidence="4" id="KW-0677">Repeat</keyword>
<feature type="signal peptide" evidence="7">
    <location>
        <begin position="1"/>
        <end position="24"/>
    </location>
</feature>
<feature type="region of interest" description="Disordered" evidence="6">
    <location>
        <begin position="138"/>
        <end position="162"/>
    </location>
</feature>
<organism evidence="8 9">
    <name type="scientific">Caenorhabditis angaria</name>
    <dbReference type="NCBI Taxonomy" id="860376"/>
    <lineage>
        <taxon>Eukaryota</taxon>
        <taxon>Metazoa</taxon>
        <taxon>Ecdysozoa</taxon>
        <taxon>Nematoda</taxon>
        <taxon>Chromadorea</taxon>
        <taxon>Rhabditida</taxon>
        <taxon>Rhabditina</taxon>
        <taxon>Rhabditomorpha</taxon>
        <taxon>Rhabditoidea</taxon>
        <taxon>Rhabditidae</taxon>
        <taxon>Peloderinae</taxon>
        <taxon>Caenorhabditis</taxon>
    </lineage>
</organism>
<feature type="compositionally biased region" description="Basic and acidic residues" evidence="6">
    <location>
        <begin position="312"/>
        <end position="323"/>
    </location>
</feature>
<evidence type="ECO:0000256" key="5">
    <source>
        <dbReference type="ARBA" id="ARBA00023157"/>
    </source>
</evidence>
<evidence type="ECO:0000313" key="9">
    <source>
        <dbReference type="Proteomes" id="UP001152747"/>
    </source>
</evidence>
<feature type="chain" id="PRO_5040496480" description="Apple domain-containing protein" evidence="7">
    <location>
        <begin position="25"/>
        <end position="821"/>
    </location>
</feature>
<dbReference type="InterPro" id="IPR000884">
    <property type="entry name" value="TSP1_rpt"/>
</dbReference>
<name>A0A9P1J451_9PELO</name>
<protein>
    <recommendedName>
        <fullName evidence="10">Apple domain-containing protein</fullName>
    </recommendedName>
</protein>
<evidence type="ECO:0000256" key="3">
    <source>
        <dbReference type="ARBA" id="ARBA00022729"/>
    </source>
</evidence>
<feature type="region of interest" description="Disordered" evidence="6">
    <location>
        <begin position="390"/>
        <end position="412"/>
    </location>
</feature>
<dbReference type="SUPFAM" id="SSF82895">
    <property type="entry name" value="TSP-1 type 1 repeat"/>
    <property type="match status" value="7"/>
</dbReference>
<feature type="region of interest" description="Disordered" evidence="6">
    <location>
        <begin position="197"/>
        <end position="360"/>
    </location>
</feature>
<dbReference type="EMBL" id="CANHGI010000006">
    <property type="protein sequence ID" value="CAI5456196.1"/>
    <property type="molecule type" value="Genomic_DNA"/>
</dbReference>
<feature type="compositionally biased region" description="Low complexity" evidence="6">
    <location>
        <begin position="221"/>
        <end position="233"/>
    </location>
</feature>